<evidence type="ECO:0000256" key="1">
    <source>
        <dbReference type="ARBA" id="ARBA00022801"/>
    </source>
</evidence>
<reference evidence="3" key="1">
    <citation type="journal article" date="2021" name="Nat. Commun.">
        <title>Genetic determinants of endophytism in the Arabidopsis root mycobiome.</title>
        <authorList>
            <person name="Mesny F."/>
            <person name="Miyauchi S."/>
            <person name="Thiergart T."/>
            <person name="Pickel B."/>
            <person name="Atanasova L."/>
            <person name="Karlsson M."/>
            <person name="Huettel B."/>
            <person name="Barry K.W."/>
            <person name="Haridas S."/>
            <person name="Chen C."/>
            <person name="Bauer D."/>
            <person name="Andreopoulos W."/>
            <person name="Pangilinan J."/>
            <person name="LaButti K."/>
            <person name="Riley R."/>
            <person name="Lipzen A."/>
            <person name="Clum A."/>
            <person name="Drula E."/>
            <person name="Henrissat B."/>
            <person name="Kohler A."/>
            <person name="Grigoriev I.V."/>
            <person name="Martin F.M."/>
            <person name="Hacquard S."/>
        </authorList>
    </citation>
    <scope>NUCLEOTIDE SEQUENCE</scope>
    <source>
        <strain evidence="3">MPI-SDFR-AT-0117</strain>
    </source>
</reference>
<comment type="caution">
    <text evidence="3">The sequence shown here is derived from an EMBL/GenBank/DDBJ whole genome shotgun (WGS) entry which is preliminary data.</text>
</comment>
<gene>
    <name evidence="3" type="ORF">F5X68DRAFT_155853</name>
</gene>
<dbReference type="PANTHER" id="PTHR43674">
    <property type="entry name" value="NITRILASE C965.09-RELATED"/>
    <property type="match status" value="1"/>
</dbReference>
<accession>A0A9P8V5Z2</accession>
<evidence type="ECO:0000313" key="3">
    <source>
        <dbReference type="EMBL" id="KAH6682352.1"/>
    </source>
</evidence>
<dbReference type="CDD" id="cd07197">
    <property type="entry name" value="nitrilase"/>
    <property type="match status" value="1"/>
</dbReference>
<dbReference type="InterPro" id="IPR036526">
    <property type="entry name" value="C-N_Hydrolase_sf"/>
</dbReference>
<dbReference type="SUPFAM" id="SSF56317">
    <property type="entry name" value="Carbon-nitrogen hydrolase"/>
    <property type="match status" value="1"/>
</dbReference>
<keyword evidence="4" id="KW-1185">Reference proteome</keyword>
<dbReference type="AlphaFoldDB" id="A0A9P8V5Z2"/>
<dbReference type="Proteomes" id="UP000770015">
    <property type="component" value="Unassembled WGS sequence"/>
</dbReference>
<evidence type="ECO:0000259" key="2">
    <source>
        <dbReference type="PROSITE" id="PS50263"/>
    </source>
</evidence>
<dbReference type="PROSITE" id="PS50263">
    <property type="entry name" value="CN_HYDROLASE"/>
    <property type="match status" value="1"/>
</dbReference>
<dbReference type="Gene3D" id="3.60.110.10">
    <property type="entry name" value="Carbon-nitrogen hydrolase"/>
    <property type="match status" value="1"/>
</dbReference>
<organism evidence="3 4">
    <name type="scientific">Plectosphaerella plurivora</name>
    <dbReference type="NCBI Taxonomy" id="936078"/>
    <lineage>
        <taxon>Eukaryota</taxon>
        <taxon>Fungi</taxon>
        <taxon>Dikarya</taxon>
        <taxon>Ascomycota</taxon>
        <taxon>Pezizomycotina</taxon>
        <taxon>Sordariomycetes</taxon>
        <taxon>Hypocreomycetidae</taxon>
        <taxon>Glomerellales</taxon>
        <taxon>Plectosphaerellaceae</taxon>
        <taxon>Plectosphaerella</taxon>
    </lineage>
</organism>
<dbReference type="InterPro" id="IPR050345">
    <property type="entry name" value="Aliph_Amidase/BUP"/>
</dbReference>
<dbReference type="OrthoDB" id="412018at2759"/>
<dbReference type="Pfam" id="PF00795">
    <property type="entry name" value="CN_hydrolase"/>
    <property type="match status" value="1"/>
</dbReference>
<dbReference type="GO" id="GO:0016811">
    <property type="term" value="F:hydrolase activity, acting on carbon-nitrogen (but not peptide) bonds, in linear amides"/>
    <property type="evidence" value="ECO:0007669"/>
    <property type="project" value="TreeGrafter"/>
</dbReference>
<feature type="domain" description="CN hydrolase" evidence="2">
    <location>
        <begin position="5"/>
        <end position="279"/>
    </location>
</feature>
<proteinExistence type="predicted"/>
<evidence type="ECO:0000313" key="4">
    <source>
        <dbReference type="Proteomes" id="UP000770015"/>
    </source>
</evidence>
<keyword evidence="1 3" id="KW-0378">Hydrolase</keyword>
<dbReference type="EMBL" id="JAGSXJ010000018">
    <property type="protein sequence ID" value="KAH6682352.1"/>
    <property type="molecule type" value="Genomic_DNA"/>
</dbReference>
<dbReference type="InterPro" id="IPR003010">
    <property type="entry name" value="C-N_Hydrolase"/>
</dbReference>
<sequence>MAPIIKIALIQLHPKRLDPEGNFLNAETYIREAAGEGAHLAVLPEYHLTSWAPHDERFATCCRESAPVYLEKYQSLARELGIAIVPGTLVEGENDDLINVAYWIDRHGEVAGRYTKKNLWHNERPHLAADPSRHEAFETDLLASHTDGEQGARGLKVGMLVCWDMAFPEAMRELVLDGARVVVAPAFWLEDQYRDAKGRVVGAESEKVFLDAVVVARACESSAAVVFVNAGGVKGGGGKGSEEEGEARYCGVSQVGMPLVGSLGRLGNEEGMSVVDVDLEVLDVAEGGYKVRADLAREGWHYGYSLVKEEEGA</sequence>
<protein>
    <submittedName>
        <fullName evidence="3">Hydrolase</fullName>
    </submittedName>
</protein>
<dbReference type="PANTHER" id="PTHR43674:SF16">
    <property type="entry name" value="CARBON-NITROGEN FAMILY, PUTATIVE (AFU_ORTHOLOGUE AFUA_5G02350)-RELATED"/>
    <property type="match status" value="1"/>
</dbReference>
<name>A0A9P8V5Z2_9PEZI</name>